<dbReference type="InterPro" id="IPR002645">
    <property type="entry name" value="STAS_dom"/>
</dbReference>
<feature type="transmembrane region" description="Helical" evidence="5">
    <location>
        <begin position="257"/>
        <end position="280"/>
    </location>
</feature>
<comment type="subcellular location">
    <subcellularLocation>
        <location evidence="1">Membrane</location>
        <topology evidence="1">Multi-pass membrane protein</topology>
    </subcellularLocation>
</comment>
<feature type="transmembrane region" description="Helical" evidence="5">
    <location>
        <begin position="87"/>
        <end position="105"/>
    </location>
</feature>
<accession>A0A174IR30</accession>
<dbReference type="CDD" id="cd07042">
    <property type="entry name" value="STAS_SulP_like_sulfate_transporter"/>
    <property type="match status" value="1"/>
</dbReference>
<evidence type="ECO:0000313" key="7">
    <source>
        <dbReference type="EMBL" id="CUO89804.1"/>
    </source>
</evidence>
<dbReference type="Proteomes" id="UP000095594">
    <property type="component" value="Unassembled WGS sequence"/>
</dbReference>
<feature type="transmembrane region" description="Helical" evidence="5">
    <location>
        <begin position="165"/>
        <end position="184"/>
    </location>
</feature>
<gene>
    <name evidence="7" type="primary">ychM</name>
    <name evidence="7" type="ORF">ERS852471_02551</name>
</gene>
<feature type="transmembrane region" description="Helical" evidence="5">
    <location>
        <begin position="347"/>
        <end position="372"/>
    </location>
</feature>
<feature type="transmembrane region" description="Helical" evidence="5">
    <location>
        <begin position="64"/>
        <end position="81"/>
    </location>
</feature>
<feature type="domain" description="STAS" evidence="6">
    <location>
        <begin position="397"/>
        <end position="480"/>
    </location>
</feature>
<evidence type="ECO:0000256" key="1">
    <source>
        <dbReference type="ARBA" id="ARBA00004141"/>
    </source>
</evidence>
<feature type="transmembrane region" description="Helical" evidence="5">
    <location>
        <begin position="141"/>
        <end position="158"/>
    </location>
</feature>
<dbReference type="InterPro" id="IPR036513">
    <property type="entry name" value="STAS_dom_sf"/>
</dbReference>
<name>A0A174IR30_9CLOT</name>
<evidence type="ECO:0000256" key="2">
    <source>
        <dbReference type="ARBA" id="ARBA00022692"/>
    </source>
</evidence>
<dbReference type="PANTHER" id="PTHR43310">
    <property type="entry name" value="SULFATE TRANSPORTER YBAR-RELATED"/>
    <property type="match status" value="1"/>
</dbReference>
<organism evidence="7 8">
    <name type="scientific">Clostridium disporicum</name>
    <dbReference type="NCBI Taxonomy" id="84024"/>
    <lineage>
        <taxon>Bacteria</taxon>
        <taxon>Bacillati</taxon>
        <taxon>Bacillota</taxon>
        <taxon>Clostridia</taxon>
        <taxon>Eubacteriales</taxon>
        <taxon>Clostridiaceae</taxon>
        <taxon>Clostridium</taxon>
    </lineage>
</organism>
<protein>
    <submittedName>
        <fullName evidence="7">Sulfate transporter</fullName>
    </submittedName>
</protein>
<evidence type="ECO:0000256" key="3">
    <source>
        <dbReference type="ARBA" id="ARBA00022989"/>
    </source>
</evidence>
<keyword evidence="3 5" id="KW-1133">Transmembrane helix</keyword>
<evidence type="ECO:0000313" key="8">
    <source>
        <dbReference type="Proteomes" id="UP000095594"/>
    </source>
</evidence>
<sequence>MEEYKREWIGNLRTDLVAGIVTCMALIPEAIGFTIVAGVDPMVGVYSCFTMSIVTAIFGGRPGMISAAAGSMAFVLASLVREHGVEYMLLATILAGIFQVVFGFLKIGKLLKFIPKPVMIGFVNALGIMMLKAQLPHFKGSYILVLLGVIGVAIIYLLPRITKIIPAPIVSIVIITLIVFISKIDVPTLGDMGKITTELPRFFIPNVPLNLETLRIILPYSFSLSIVGLVESLLTAQLVDDMTDTRSNKNRECVGQGVANIVTGFFGGIAGCGMIGQTIINQEYGGRGRLSTLTPGTVMLIFVILFNKLFIRMPVVALASVMVVVAITTFDWNSLRTLGKVPIPDTIVMITTVIIVLLTNNLAYGVIVGIILSSVFFTSKTSNVQVEKVVECNKIKYSVKGPLFFAVTTDFIDKFDYHEKVEEVNIDFSNANIYDESAVDAIDKVIMKFTKNDIKVNIVGMNDNSKEIVEKISVNFNNIV</sequence>
<dbReference type="EMBL" id="CYZX01000019">
    <property type="protein sequence ID" value="CUO89804.1"/>
    <property type="molecule type" value="Genomic_DNA"/>
</dbReference>
<dbReference type="AlphaFoldDB" id="A0A174IR30"/>
<reference evidence="7 8" key="1">
    <citation type="submission" date="2015-09" db="EMBL/GenBank/DDBJ databases">
        <authorList>
            <consortium name="Pathogen Informatics"/>
        </authorList>
    </citation>
    <scope>NUCLEOTIDE SEQUENCE [LARGE SCALE GENOMIC DNA]</scope>
    <source>
        <strain evidence="7 8">2789STDY5834856</strain>
    </source>
</reference>
<evidence type="ECO:0000256" key="5">
    <source>
        <dbReference type="SAM" id="Phobius"/>
    </source>
</evidence>
<keyword evidence="4 5" id="KW-0472">Membrane</keyword>
<dbReference type="GO" id="GO:0016020">
    <property type="term" value="C:membrane"/>
    <property type="evidence" value="ECO:0007669"/>
    <property type="project" value="UniProtKB-SubCell"/>
</dbReference>
<feature type="transmembrane region" description="Helical" evidence="5">
    <location>
        <begin position="216"/>
        <end position="236"/>
    </location>
</feature>
<feature type="transmembrane region" description="Helical" evidence="5">
    <location>
        <begin position="315"/>
        <end position="335"/>
    </location>
</feature>
<keyword evidence="2 5" id="KW-0812">Transmembrane</keyword>
<evidence type="ECO:0000256" key="4">
    <source>
        <dbReference type="ARBA" id="ARBA00023136"/>
    </source>
</evidence>
<dbReference type="Pfam" id="PF01740">
    <property type="entry name" value="STAS"/>
    <property type="match status" value="1"/>
</dbReference>
<dbReference type="PROSITE" id="PS50801">
    <property type="entry name" value="STAS"/>
    <property type="match status" value="1"/>
</dbReference>
<dbReference type="Pfam" id="PF00916">
    <property type="entry name" value="Sulfate_transp"/>
    <property type="match status" value="2"/>
</dbReference>
<feature type="transmembrane region" description="Helical" evidence="5">
    <location>
        <begin position="16"/>
        <end position="37"/>
    </location>
</feature>
<dbReference type="SUPFAM" id="SSF52091">
    <property type="entry name" value="SpoIIaa-like"/>
    <property type="match status" value="1"/>
</dbReference>
<dbReference type="InterPro" id="IPR052706">
    <property type="entry name" value="Membrane-Transporter-like"/>
</dbReference>
<dbReference type="InterPro" id="IPR011547">
    <property type="entry name" value="SLC26A/SulP_dom"/>
</dbReference>
<proteinExistence type="predicted"/>
<feature type="transmembrane region" description="Helical" evidence="5">
    <location>
        <begin position="292"/>
        <end position="310"/>
    </location>
</feature>
<dbReference type="RefSeq" id="WP_055267117.1">
    <property type="nucleotide sequence ID" value="NZ_CABIXQ010000019.1"/>
</dbReference>
<dbReference type="PANTHER" id="PTHR43310:SF1">
    <property type="entry name" value="SULFATE TRANSPORTER YBAR-RELATED"/>
    <property type="match status" value="1"/>
</dbReference>
<evidence type="ECO:0000259" key="6">
    <source>
        <dbReference type="PROSITE" id="PS50801"/>
    </source>
</evidence>
<dbReference type="Gene3D" id="3.30.750.24">
    <property type="entry name" value="STAS domain"/>
    <property type="match status" value="1"/>
</dbReference>